<evidence type="ECO:0000313" key="5">
    <source>
        <dbReference type="Proteomes" id="UP001231189"/>
    </source>
</evidence>
<feature type="compositionally biased region" description="Low complexity" evidence="2">
    <location>
        <begin position="320"/>
        <end position="334"/>
    </location>
</feature>
<comment type="caution">
    <text evidence="4">The sequence shown here is derived from an EMBL/GenBank/DDBJ whole genome shotgun (WGS) entry which is preliminary data.</text>
</comment>
<dbReference type="Pfam" id="PF13650">
    <property type="entry name" value="Asp_protease_2"/>
    <property type="match status" value="1"/>
</dbReference>
<dbReference type="Proteomes" id="UP001231189">
    <property type="component" value="Unassembled WGS sequence"/>
</dbReference>
<dbReference type="GO" id="GO:0003676">
    <property type="term" value="F:nucleic acid binding"/>
    <property type="evidence" value="ECO:0007669"/>
    <property type="project" value="InterPro"/>
</dbReference>
<feature type="region of interest" description="Disordered" evidence="2">
    <location>
        <begin position="320"/>
        <end position="359"/>
    </location>
</feature>
<dbReference type="GO" id="GO:0008270">
    <property type="term" value="F:zinc ion binding"/>
    <property type="evidence" value="ECO:0007669"/>
    <property type="project" value="UniProtKB-KW"/>
</dbReference>
<name>A0AAD8VTP4_LOLMU</name>
<feature type="region of interest" description="Disordered" evidence="2">
    <location>
        <begin position="588"/>
        <end position="617"/>
    </location>
</feature>
<protein>
    <recommendedName>
        <fullName evidence="3">CCHC-type domain-containing protein</fullName>
    </recommendedName>
</protein>
<evidence type="ECO:0000259" key="3">
    <source>
        <dbReference type="PROSITE" id="PS50158"/>
    </source>
</evidence>
<dbReference type="CDD" id="cd06222">
    <property type="entry name" value="RNase_H_like"/>
    <property type="match status" value="1"/>
</dbReference>
<dbReference type="InterPro" id="IPR021109">
    <property type="entry name" value="Peptidase_aspartic_dom_sf"/>
</dbReference>
<dbReference type="Gene3D" id="2.40.70.10">
    <property type="entry name" value="Acid Proteases"/>
    <property type="match status" value="1"/>
</dbReference>
<sequence length="982" mass="111112">MGIIIDLVARMFVKMTLAQTRGAESSIAMLVLMNVLNKTKLFTKIVIKRLAMPTMGMTTNPTTMSSTTWNRHLIVRPMLMLKTKVIKIPQGVTSETILVMTKGAENNQNMIKMRGPSLGNANNLVKIRNNIINFNMPKFKGEDDAEAYLSWALKVDKIFRIHNYSGAKKVAMASLEFEEYANTWWEQVVTQREEKGEPPIDTWEDMKEEMQARFVPTHYKTDLFNKLQKLKQGTKTVEEFFKEMELTMMRANIQESENQTIARFFNGLNYPIKRIVEFQQYSNMVELVHQASKAERQVNEDIKYSKSKQYFASKLATTTPTTSVKPTASSTPSKQPTIQSRMKQTVSPTASSKASTGSSNVTCFKCGTQGHKSFECKNTNVMITMENGDIETLSEGEYEALVQAAVANEEEYDEESREDPLLCTHDPSPSLVVTRVLTTQPQAMEDQRCNIFQTRAGIGGKSIKVIIDGGSCHNLASTELCEKLNLTLRKHPHPYHVQWLSDKGNVKIQHTVTVNFKIGPYEDTVECDVVPMTVCHMLLGRPWQFDKKAIHDGYSNAYTFKVKDKKFELCPMTPSQIIADNAKALARAQHHTHHSELRGEGATHQKESERHQPHMSERTSVLLATKREWREVKDNPSTTIHYVLICKGLSSETNDLSNISSSLLSLLKEFQDVFPDELPHGLPPLGIEHRIDLIPGAPLPNRAAYRTNPEDTKEIQRQIQDLLAKGPFMVVYGFEPPTSLDILPLPLHERTNMDFDKRTTAMKKLHEDTRATIQDHVLRQATRLNAKKKERVFEEGDLVWVHLRKERFPQERNSKLKPRGDGPFKVLKRINNNAYVIDIPTSKYLAWLARNDARDEVCIATPSVIVCRSLALLEEWREAQQSRLQPETRAVEHWQPPAEGWTKANTDGAFLAREGVGASGVILRDHHGRFVEGSCRFFTSIPNPERVELLACKEALTSEGKGCSEGVFGVGLPRCCGKASKQ</sequence>
<evidence type="ECO:0000256" key="2">
    <source>
        <dbReference type="SAM" id="MobiDB-lite"/>
    </source>
</evidence>
<dbReference type="CDD" id="cd00303">
    <property type="entry name" value="retropepsin_like"/>
    <property type="match status" value="1"/>
</dbReference>
<dbReference type="Pfam" id="PF24626">
    <property type="entry name" value="SH3_Tf2-1"/>
    <property type="match status" value="1"/>
</dbReference>
<gene>
    <name evidence="4" type="ORF">QYE76_021975</name>
</gene>
<dbReference type="InterPro" id="IPR005162">
    <property type="entry name" value="Retrotrans_gag_dom"/>
</dbReference>
<dbReference type="PROSITE" id="PS50158">
    <property type="entry name" value="ZF_CCHC"/>
    <property type="match status" value="1"/>
</dbReference>
<accession>A0AAD8VTP4</accession>
<dbReference type="PANTHER" id="PTHR35046:SF9">
    <property type="entry name" value="RNA-DIRECTED DNA POLYMERASE"/>
    <property type="match status" value="1"/>
</dbReference>
<keyword evidence="1" id="KW-0862">Zinc</keyword>
<reference evidence="4" key="1">
    <citation type="submission" date="2023-07" db="EMBL/GenBank/DDBJ databases">
        <title>A chromosome-level genome assembly of Lolium multiflorum.</title>
        <authorList>
            <person name="Chen Y."/>
            <person name="Copetti D."/>
            <person name="Kolliker R."/>
            <person name="Studer B."/>
        </authorList>
    </citation>
    <scope>NUCLEOTIDE SEQUENCE</scope>
    <source>
        <strain evidence="4">02402/16</strain>
        <tissue evidence="4">Leaf</tissue>
    </source>
</reference>
<keyword evidence="1" id="KW-0863">Zinc-finger</keyword>
<dbReference type="GO" id="GO:0004523">
    <property type="term" value="F:RNA-DNA hybrid ribonuclease activity"/>
    <property type="evidence" value="ECO:0007669"/>
    <property type="project" value="InterPro"/>
</dbReference>
<dbReference type="SUPFAM" id="SSF56672">
    <property type="entry name" value="DNA/RNA polymerases"/>
    <property type="match status" value="1"/>
</dbReference>
<proteinExistence type="predicted"/>
<dbReference type="Pfam" id="PF03732">
    <property type="entry name" value="Retrotrans_gag"/>
    <property type="match status" value="1"/>
</dbReference>
<keyword evidence="1" id="KW-0479">Metal-binding</keyword>
<dbReference type="AlphaFoldDB" id="A0AAD8VTP4"/>
<dbReference type="InterPro" id="IPR056924">
    <property type="entry name" value="SH3_Tf2-1"/>
</dbReference>
<feature type="compositionally biased region" description="Basic and acidic residues" evidence="2">
    <location>
        <begin position="594"/>
        <end position="617"/>
    </location>
</feature>
<dbReference type="InterPro" id="IPR044730">
    <property type="entry name" value="RNase_H-like_dom_plant"/>
</dbReference>
<organism evidence="4 5">
    <name type="scientific">Lolium multiflorum</name>
    <name type="common">Italian ryegrass</name>
    <name type="synonym">Lolium perenne subsp. multiflorum</name>
    <dbReference type="NCBI Taxonomy" id="4521"/>
    <lineage>
        <taxon>Eukaryota</taxon>
        <taxon>Viridiplantae</taxon>
        <taxon>Streptophyta</taxon>
        <taxon>Embryophyta</taxon>
        <taxon>Tracheophyta</taxon>
        <taxon>Spermatophyta</taxon>
        <taxon>Magnoliopsida</taxon>
        <taxon>Liliopsida</taxon>
        <taxon>Poales</taxon>
        <taxon>Poaceae</taxon>
        <taxon>BOP clade</taxon>
        <taxon>Pooideae</taxon>
        <taxon>Poodae</taxon>
        <taxon>Poeae</taxon>
        <taxon>Poeae Chloroplast Group 2 (Poeae type)</taxon>
        <taxon>Loliodinae</taxon>
        <taxon>Loliinae</taxon>
        <taxon>Lolium</taxon>
    </lineage>
</organism>
<dbReference type="EMBL" id="JAUUTY010000006">
    <property type="protein sequence ID" value="KAK1616458.1"/>
    <property type="molecule type" value="Genomic_DNA"/>
</dbReference>
<dbReference type="PANTHER" id="PTHR35046">
    <property type="entry name" value="ZINC KNUCKLE (CCHC-TYPE) FAMILY PROTEIN"/>
    <property type="match status" value="1"/>
</dbReference>
<feature type="compositionally biased region" description="Polar residues" evidence="2">
    <location>
        <begin position="335"/>
        <end position="359"/>
    </location>
</feature>
<keyword evidence="5" id="KW-1185">Reference proteome</keyword>
<evidence type="ECO:0000313" key="4">
    <source>
        <dbReference type="EMBL" id="KAK1616458.1"/>
    </source>
</evidence>
<dbReference type="InterPro" id="IPR002156">
    <property type="entry name" value="RNaseH_domain"/>
</dbReference>
<dbReference type="Gene3D" id="3.10.10.10">
    <property type="entry name" value="HIV Type 1 Reverse Transcriptase, subunit A, domain 1"/>
    <property type="match status" value="1"/>
</dbReference>
<dbReference type="InterPro" id="IPR043502">
    <property type="entry name" value="DNA/RNA_pol_sf"/>
</dbReference>
<dbReference type="InterPro" id="IPR001878">
    <property type="entry name" value="Znf_CCHC"/>
</dbReference>
<evidence type="ECO:0000256" key="1">
    <source>
        <dbReference type="PROSITE-ProRule" id="PRU00047"/>
    </source>
</evidence>
<feature type="domain" description="CCHC-type" evidence="3">
    <location>
        <begin position="363"/>
        <end position="378"/>
    </location>
</feature>
<dbReference type="Pfam" id="PF13456">
    <property type="entry name" value="RVT_3"/>
    <property type="match status" value="1"/>
</dbReference>